<keyword evidence="6" id="KW-0256">Endoplasmic reticulum</keyword>
<evidence type="ECO:0000256" key="9">
    <source>
        <dbReference type="ARBA" id="ARBA00023136"/>
    </source>
</evidence>
<keyword evidence="9" id="KW-0472">Membrane</keyword>
<comment type="catalytic activity">
    <reaction evidence="11">
        <text>a 1,2-diacyl-sn-glycero-3-phosphoethanolamine(in) = a 1,2-diacyl-sn-glycero-3-phosphoethanolamine(out)</text>
        <dbReference type="Rhea" id="RHEA:38895"/>
        <dbReference type="ChEBI" id="CHEBI:64612"/>
    </reaction>
</comment>
<keyword evidence="5" id="KW-0813">Transport</keyword>
<dbReference type="InterPro" id="IPR026849">
    <property type="entry name" value="ATG2"/>
</dbReference>
<evidence type="ECO:0000256" key="1">
    <source>
        <dbReference type="ARBA" id="ARBA00004406"/>
    </source>
</evidence>
<evidence type="ECO:0000256" key="5">
    <source>
        <dbReference type="ARBA" id="ARBA00022448"/>
    </source>
</evidence>
<feature type="compositionally biased region" description="Basic and acidic residues" evidence="12">
    <location>
        <begin position="1537"/>
        <end position="1557"/>
    </location>
</feature>
<comment type="subcellular location">
    <subcellularLocation>
        <location evidence="1">Endoplasmic reticulum membrane</location>
        <topology evidence="1">Peripheral membrane protein</topology>
    </subcellularLocation>
    <subcellularLocation>
        <location evidence="2">Preautophagosomal structure membrane</location>
        <topology evidence="2">Peripheral membrane protein</topology>
    </subcellularLocation>
</comment>
<dbReference type="PANTHER" id="PTHR13190">
    <property type="entry name" value="AUTOPHAGY-RELATED 2, ISOFORM A"/>
    <property type="match status" value="1"/>
</dbReference>
<reference evidence="14" key="1">
    <citation type="submission" date="2025-08" db="UniProtKB">
        <authorList>
            <consortium name="RefSeq"/>
        </authorList>
    </citation>
    <scope>IDENTIFICATION</scope>
</reference>
<dbReference type="Pfam" id="PF13329">
    <property type="entry name" value="ATG2_CAD"/>
    <property type="match status" value="2"/>
</dbReference>
<evidence type="ECO:0000256" key="12">
    <source>
        <dbReference type="SAM" id="MobiDB-lite"/>
    </source>
</evidence>
<evidence type="ECO:0000256" key="8">
    <source>
        <dbReference type="ARBA" id="ARBA00023055"/>
    </source>
</evidence>
<evidence type="ECO:0000313" key="14">
    <source>
        <dbReference type="RefSeq" id="XP_065660964.1"/>
    </source>
</evidence>
<proteinExistence type="inferred from homology"/>
<dbReference type="Proteomes" id="UP001652625">
    <property type="component" value="Chromosome 09"/>
</dbReference>
<keyword evidence="8" id="KW-0445">Lipid transport</keyword>
<keyword evidence="13" id="KW-1185">Reference proteome</keyword>
<organism evidence="13 14">
    <name type="scientific">Hydra vulgaris</name>
    <name type="common">Hydra</name>
    <name type="synonym">Hydra attenuata</name>
    <dbReference type="NCBI Taxonomy" id="6087"/>
    <lineage>
        <taxon>Eukaryota</taxon>
        <taxon>Metazoa</taxon>
        <taxon>Cnidaria</taxon>
        <taxon>Hydrozoa</taxon>
        <taxon>Hydroidolina</taxon>
        <taxon>Anthoathecata</taxon>
        <taxon>Aplanulata</taxon>
        <taxon>Hydridae</taxon>
        <taxon>Hydra</taxon>
    </lineage>
</organism>
<evidence type="ECO:0000256" key="2">
    <source>
        <dbReference type="ARBA" id="ARBA00004623"/>
    </source>
</evidence>
<evidence type="ECO:0000256" key="4">
    <source>
        <dbReference type="ARBA" id="ARBA00018070"/>
    </source>
</evidence>
<dbReference type="RefSeq" id="XP_065660964.1">
    <property type="nucleotide sequence ID" value="XM_065804892.1"/>
</dbReference>
<accession>A0ABM4CGW3</accession>
<evidence type="ECO:0000256" key="7">
    <source>
        <dbReference type="ARBA" id="ARBA00023006"/>
    </source>
</evidence>
<comment type="similarity">
    <text evidence="3">Belongs to the ATG2 family.</text>
</comment>
<feature type="region of interest" description="Disordered" evidence="12">
    <location>
        <begin position="1373"/>
        <end position="1394"/>
    </location>
</feature>
<gene>
    <name evidence="14" type="primary">LOC100213404</name>
</gene>
<dbReference type="PANTHER" id="PTHR13190:SF1">
    <property type="entry name" value="AUTOPHAGY-RELATED 2, ISOFORM A"/>
    <property type="match status" value="1"/>
</dbReference>
<evidence type="ECO:0000256" key="6">
    <source>
        <dbReference type="ARBA" id="ARBA00022824"/>
    </source>
</evidence>
<feature type="region of interest" description="Disordered" evidence="12">
    <location>
        <begin position="1537"/>
        <end position="1563"/>
    </location>
</feature>
<sequence>MPWYFPWSESIKKRACRYLLQHYLGDFLKEKLDLDQLTVDLYNGKGTVTNILLDVWALNEMLANAGVALELVDGFISSISVSVPWKALLNDSCELEIHGLNLTFVQKQKMSGGNLFDSTYSWSSMSMTTSIQLAQECLRQESTANSNVDTGQFEGLEAFAQTIESVLARVRLTFIDTKIRFENVPVDASTGIGIELNIDRIDYWDLSHEEIAQDTSRQHSVYEPVAVAIKSFQIAGLVMIMDEFPKHCRTRLREALTEEEKIQQESFFRGSSNSNPDLLPRVRFLSSCGKQTVKMKFKQNDALPGPKVDIEYSLAALNVFLSPRQLHLLVNALSRMPETLDTSRSDLYQDHNARRNKMRTMKSADYLKVEESLQHQVGSMDFSLKNKVEQFKPSINLSSLSHNSTLSEEEFFSMTEYPLPALGQPTLIDPLKQSPFYNRFDSTSSRLSNVSLGGFSSSSKGTLTEQASSLFRATSGSSSSPSPKCSGFHSSSNVGLAGISLLDDSVDVTHVKLRSNNIIFILLHQDPLTYPQHGGSNSLTEMVDKFFSQVQQYSMQSLFGLNAEQIRESLLTICCSDHLRFLASAVYSDSEYKTVVGSTSSSTNIVIGKIAVDENLYGNDNKNNRFVKPYSQSKILHFKYQEDSPLYSGPPLYSGSLLGNQSPCFKLKINSVVKANTLGVQSRNSFPPKFSIEVDASELNIEIDLSMRDRIISLISPAPLYKMNNASHDNAPFMYASLATGHSANQQTAFRQAMDDSPVITDKKTDITIRCPFLTAVIRIPIPDLQSNNDIDKRTWWRKTVHKESLQVQIYKAEFKTSISSMLSALSYELFFKSCKGLFDSGEDLYHLFDIDCNSEEGETGSMSVDVPRILVNLSSSVLQSVFEETEQGSKSSSPDSFEDHYPWMKSEPSPFSSQPNMYENIEMVTPASKKEMNAFQEFATKNSKFTVNCYFPLLSANLHNHEIFELIYNRLFGDLIMWQPLAPTQEEFYSKMGNPYEGVHINLASHIGQLNSGGDKFFMCRSAIRDIYDSNSIDASFISAEYNDSPLQSLKCHQQTNLCFSIHIDSGKIAFFPPLKSDVDSSLIGYGHTVLNIQDGHLFLASGYKGQPNMDYMQIYANGINLYHNPTVCSTLDTSVIEDAVLTSDLTLIMNPSESHVRAKCKEQSCEPMLLLALKCTTDTNLKKKENIVSLSFQSGTLNYCILPSSQSWFTQIMDFLDVRDFAIQGYNPPLVITLFHLNLKSCAVDYKPLYIPLQTLFIFESFSLSSNVIPGSTASLLRFVMEDTSFYICNKGIDSETNEYVLLMDMGTFELSLKLTKGTDKRLPIVDLAMSNNMLNIRTCSDSCLELMKFIKYVASGSDLQKGDDVIKNNDCGPIEDLDMPSPSPSPSDTSQINSLLADAIRDATLADAMRDDTMIDAHKLKIDCLSEGTLLDTRIDESTDDDGDEPQNFDEYCFLENEAAFQAFDDHEPILNRLTEKVVLVTENFFKVPFGSFNLLGSPDDYPPPVYRYTVREMSIIWQMYGGSDFKVPSLKLSDKGKGGSAKSKETNQPDKSKTNRVKGGIGRDLDTLMEIQMNKVRFQHEIYPDDSQQIYRDVLVIYDLEIRDRLFSSQINKFLYRFSSESLPKQSSANMITVKFLVTKPEDNARSEEASLRVSLQPLRLNIDQDALFFLKNFFAEVSGSKPLKSGSEFSNHLSSPPRESFLSSLDSTVPVYSQNFLNNAEKSEKPALFVKSFIFSPEVPIRFDYHGKHVDIEQGTLAGIIIGLSQLNCSEIRLKRLCSRSGLLGPDKLINYMVTEWMNDIKQNQLGSILGGVGPTYSFLQLFQGIKDLFWMPVQQYRQDGRIVRGLQRGAHSFSTSTAMAVLELSNRLVSTIQSVAELTFDMVSPGPSHTSSLQLKNSSQMVQPAELREGMANAYMVLSEGLSQTASNLVRVATDEHDKKGMSGAVGGVLRQIPPTLVKPLILSAEATSNVLGGAMNQLAPDKHREALEKWRQDYY</sequence>
<comment type="catalytic activity">
    <reaction evidence="10">
        <text>a 1,2-diacyl-sn-glycero-3-phospho-L-serine(in) = a 1,2-diacyl-sn-glycero-3-phospho-L-serine(out)</text>
        <dbReference type="Rhea" id="RHEA:38663"/>
        <dbReference type="ChEBI" id="CHEBI:57262"/>
    </reaction>
</comment>
<evidence type="ECO:0000256" key="3">
    <source>
        <dbReference type="ARBA" id="ARBA00009714"/>
    </source>
</evidence>
<evidence type="ECO:0000256" key="11">
    <source>
        <dbReference type="ARBA" id="ARBA00024615"/>
    </source>
</evidence>
<dbReference type="GeneID" id="100213404"/>
<evidence type="ECO:0000256" key="10">
    <source>
        <dbReference type="ARBA" id="ARBA00024479"/>
    </source>
</evidence>
<protein>
    <recommendedName>
        <fullName evidence="4">Autophagy-related protein 2</fullName>
    </recommendedName>
</protein>
<evidence type="ECO:0000313" key="13">
    <source>
        <dbReference type="Proteomes" id="UP001652625"/>
    </source>
</evidence>
<keyword evidence="7" id="KW-0072">Autophagy</keyword>
<name>A0ABM4CGW3_HYDVU</name>